<accession>A0A7Y6NJE1</accession>
<comment type="caution">
    <text evidence="1">The sequence shown here is derived from an EMBL/GenBank/DDBJ whole genome shotgun (WGS) entry which is preliminary data.</text>
</comment>
<evidence type="ECO:0000313" key="1">
    <source>
        <dbReference type="EMBL" id="NUZ04257.1"/>
    </source>
</evidence>
<reference evidence="1 2" key="1">
    <citation type="submission" date="2020-06" db="EMBL/GenBank/DDBJ databases">
        <title>Schlegella sp. ID0723 isolated from air conditioner.</title>
        <authorList>
            <person name="Kim D.Y."/>
            <person name="Kim D.-U."/>
        </authorList>
    </citation>
    <scope>NUCLEOTIDE SEQUENCE [LARGE SCALE GENOMIC DNA]</scope>
    <source>
        <strain evidence="1 2">ID0723</strain>
    </source>
</reference>
<dbReference type="EMBL" id="JABWMJ010000001">
    <property type="protein sequence ID" value="NUZ04257.1"/>
    <property type="molecule type" value="Genomic_DNA"/>
</dbReference>
<proteinExistence type="predicted"/>
<sequence length="154" mass="16367">MPFDLISRRFVVAALCSAPHAALLAQGAPAPRLASKEEYRACRLAQADVEARKVRLGERVQRHNDAVVAQQARSEAFLKSPLGRNANGDAAAYNRAIAALNEGSDVINREIAAIGKEQDAVNAQVGEVNARCAAQAVDRGIAEEVDRELGAAPK</sequence>
<organism evidence="1 2">
    <name type="scientific">Piscinibacter koreensis</name>
    <dbReference type="NCBI Taxonomy" id="2742824"/>
    <lineage>
        <taxon>Bacteria</taxon>
        <taxon>Pseudomonadati</taxon>
        <taxon>Pseudomonadota</taxon>
        <taxon>Betaproteobacteria</taxon>
        <taxon>Burkholderiales</taxon>
        <taxon>Sphaerotilaceae</taxon>
        <taxon>Piscinibacter</taxon>
    </lineage>
</organism>
<keyword evidence="2" id="KW-1185">Reference proteome</keyword>
<name>A0A7Y6NJE1_9BURK</name>
<protein>
    <submittedName>
        <fullName evidence="1">Uncharacterized protein</fullName>
    </submittedName>
</protein>
<dbReference type="RefSeq" id="WP_176065073.1">
    <property type="nucleotide sequence ID" value="NZ_JABWMJ010000001.1"/>
</dbReference>
<gene>
    <name evidence="1" type="ORF">HQN59_00640</name>
</gene>
<evidence type="ECO:0000313" key="2">
    <source>
        <dbReference type="Proteomes" id="UP000529637"/>
    </source>
</evidence>
<dbReference type="AlphaFoldDB" id="A0A7Y6NJE1"/>
<dbReference type="Proteomes" id="UP000529637">
    <property type="component" value="Unassembled WGS sequence"/>
</dbReference>